<dbReference type="GO" id="GO:0005524">
    <property type="term" value="F:ATP binding"/>
    <property type="evidence" value="ECO:0007669"/>
    <property type="project" value="UniProtKB-KW"/>
</dbReference>
<keyword evidence="1" id="KW-0547">Nucleotide-binding</keyword>
<dbReference type="AlphaFoldDB" id="A0A315ZUB1"/>
<dbReference type="PANTHER" id="PTHR47962:SF5">
    <property type="entry name" value="ATP-DEPENDENT HELICASE LHR-RELATED"/>
    <property type="match status" value="1"/>
</dbReference>
<dbReference type="InterPro" id="IPR027417">
    <property type="entry name" value="P-loop_NTPase"/>
</dbReference>
<evidence type="ECO:0000259" key="3">
    <source>
        <dbReference type="PROSITE" id="PS51192"/>
    </source>
</evidence>
<evidence type="ECO:0000256" key="2">
    <source>
        <dbReference type="ARBA" id="ARBA00022840"/>
    </source>
</evidence>
<keyword evidence="5" id="KW-0378">Hydrolase</keyword>
<dbReference type="InterPro" id="IPR014001">
    <property type="entry name" value="Helicase_ATP-bd"/>
</dbReference>
<dbReference type="PROSITE" id="PS51194">
    <property type="entry name" value="HELICASE_CTER"/>
    <property type="match status" value="1"/>
</dbReference>
<sequence length="704" mass="76412">MEELHPVVQHHLVNTLGWQALRPLQQAAITPLVAGHDALLLAPTAGGKTEATVLPLLSRMAGEAWTGLSVLYVCPLRALLNNLEPRLAGYASWTGRRVGLWHGDTTAGTRRRLLEDLPDLLLTTPESLEAMLVSTRVDHRRVFGDLRVVVVDEVHAFAGDDRGWHLLAVLERLSRVAGRSVQRVGMSATVGNPDELLAWLQGSGRGTRPATVVAPPAATAPAAPDLQVDFVGSVPNAATVVAALHHGEKRLVFADSRRTVEQLAVALRERGTETFVSHSSLSVDERRRAETAFAEARDCVITSTSTLELGIDVGDLDRVLQLGAPTTVASFLQRLGRAGRRAGSSRSMLFLATTDEELLRAVALLLLWSEGYVEPVTPPPSPRHLAAQQLLALCLQDGRVGRTTWPAALGGLPLAGADELAEITDGLLERGYLDSDSGMLFVGREAERRYGHRHFLELLSAFTADPQFTVLHGRLEIGTLDQLAFTRSVEGPRVLSLGGRSWLLTHLDWGRRRAYVEPTDRVGSSRWSGGARALSFALTDAMRRVLLGAQPRGVVLSRRATERLAVVREQLAVAVDPRASAVGEWHGEQLRWWTWAGARANLTLLSALAVSGVVEEVSQVDDRYLRLAPETTAGALTAAMAGVRQRIEALGVTTEVSDEALKQLKFADLLPERLSRRTLSERQADAAGARLVLDRGVFDVRASR</sequence>
<evidence type="ECO:0000259" key="4">
    <source>
        <dbReference type="PROSITE" id="PS51194"/>
    </source>
</evidence>
<evidence type="ECO:0000256" key="1">
    <source>
        <dbReference type="ARBA" id="ARBA00022741"/>
    </source>
</evidence>
<dbReference type="SMART" id="SM00487">
    <property type="entry name" value="DEXDc"/>
    <property type="match status" value="1"/>
</dbReference>
<keyword evidence="2" id="KW-0067">ATP-binding</keyword>
<dbReference type="GO" id="GO:0004386">
    <property type="term" value="F:helicase activity"/>
    <property type="evidence" value="ECO:0007669"/>
    <property type="project" value="UniProtKB-KW"/>
</dbReference>
<dbReference type="InterPro" id="IPR001650">
    <property type="entry name" value="Helicase_C-like"/>
</dbReference>
<organism evidence="5 6">
    <name type="scientific">Quadrisphaera granulorum</name>
    <dbReference type="NCBI Taxonomy" id="317664"/>
    <lineage>
        <taxon>Bacteria</taxon>
        <taxon>Bacillati</taxon>
        <taxon>Actinomycetota</taxon>
        <taxon>Actinomycetes</taxon>
        <taxon>Kineosporiales</taxon>
        <taxon>Kineosporiaceae</taxon>
        <taxon>Quadrisphaera</taxon>
    </lineage>
</organism>
<proteinExistence type="predicted"/>
<dbReference type="SMART" id="SM00490">
    <property type="entry name" value="HELICc"/>
    <property type="match status" value="1"/>
</dbReference>
<accession>A0A315ZUB1</accession>
<dbReference type="Pfam" id="PF00270">
    <property type="entry name" value="DEAD"/>
    <property type="match status" value="1"/>
</dbReference>
<reference evidence="5 6" key="1">
    <citation type="submission" date="2018-03" db="EMBL/GenBank/DDBJ databases">
        <title>Genomic Encyclopedia of Archaeal and Bacterial Type Strains, Phase II (KMG-II): from individual species to whole genera.</title>
        <authorList>
            <person name="Goeker M."/>
        </authorList>
    </citation>
    <scope>NUCLEOTIDE SEQUENCE [LARGE SCALE GENOMIC DNA]</scope>
    <source>
        <strain evidence="5 6">DSM 44889</strain>
    </source>
</reference>
<dbReference type="Proteomes" id="UP000245469">
    <property type="component" value="Unassembled WGS sequence"/>
</dbReference>
<dbReference type="PROSITE" id="PS51192">
    <property type="entry name" value="HELICASE_ATP_BIND_1"/>
    <property type="match status" value="1"/>
</dbReference>
<dbReference type="Pfam" id="PF00271">
    <property type="entry name" value="Helicase_C"/>
    <property type="match status" value="1"/>
</dbReference>
<protein>
    <submittedName>
        <fullName evidence="5">ATP-dependent Lhr-like helicase</fullName>
    </submittedName>
</protein>
<name>A0A315ZUB1_9ACTN</name>
<keyword evidence="6" id="KW-1185">Reference proteome</keyword>
<dbReference type="Gene3D" id="3.40.50.300">
    <property type="entry name" value="P-loop containing nucleotide triphosphate hydrolases"/>
    <property type="match status" value="2"/>
</dbReference>
<feature type="domain" description="Helicase ATP-binding" evidence="3">
    <location>
        <begin position="29"/>
        <end position="208"/>
    </location>
</feature>
<feature type="domain" description="Helicase C-terminal" evidence="4">
    <location>
        <begin position="236"/>
        <end position="389"/>
    </location>
</feature>
<evidence type="ECO:0000313" key="5">
    <source>
        <dbReference type="EMBL" id="PWJ48438.1"/>
    </source>
</evidence>
<comment type="caution">
    <text evidence="5">The sequence shown here is derived from an EMBL/GenBank/DDBJ whole genome shotgun (WGS) entry which is preliminary data.</text>
</comment>
<gene>
    <name evidence="5" type="ORF">BXY45_1302</name>
</gene>
<dbReference type="InterPro" id="IPR052511">
    <property type="entry name" value="ATP-dep_Helicase"/>
</dbReference>
<dbReference type="SUPFAM" id="SSF52540">
    <property type="entry name" value="P-loop containing nucleoside triphosphate hydrolases"/>
    <property type="match status" value="1"/>
</dbReference>
<dbReference type="GO" id="GO:0016887">
    <property type="term" value="F:ATP hydrolysis activity"/>
    <property type="evidence" value="ECO:0007669"/>
    <property type="project" value="TreeGrafter"/>
</dbReference>
<dbReference type="EMBL" id="QGDQ01000030">
    <property type="protein sequence ID" value="PWJ48438.1"/>
    <property type="molecule type" value="Genomic_DNA"/>
</dbReference>
<evidence type="ECO:0000313" key="6">
    <source>
        <dbReference type="Proteomes" id="UP000245469"/>
    </source>
</evidence>
<dbReference type="OrthoDB" id="3197455at2"/>
<keyword evidence="5" id="KW-0347">Helicase</keyword>
<dbReference type="InterPro" id="IPR011545">
    <property type="entry name" value="DEAD/DEAH_box_helicase_dom"/>
</dbReference>
<dbReference type="RefSeq" id="WP_109776031.1">
    <property type="nucleotide sequence ID" value="NZ_QGDQ01000030.1"/>
</dbReference>
<dbReference type="PANTHER" id="PTHR47962">
    <property type="entry name" value="ATP-DEPENDENT HELICASE LHR-RELATED-RELATED"/>
    <property type="match status" value="1"/>
</dbReference>
<dbReference type="GO" id="GO:0003677">
    <property type="term" value="F:DNA binding"/>
    <property type="evidence" value="ECO:0007669"/>
    <property type="project" value="TreeGrafter"/>
</dbReference>